<reference evidence="3 4" key="1">
    <citation type="journal article" date="2008" name="PLoS Genet.">
        <title>Genomic islands in the pathogenic filamentous fungus Aspergillus fumigatus.</title>
        <authorList>
            <person name="Fedorova N.D."/>
            <person name="Khaldi N."/>
            <person name="Joardar V.S."/>
            <person name="Maiti R."/>
            <person name="Amedeo P."/>
            <person name="Anderson M.J."/>
            <person name="Crabtree J."/>
            <person name="Silva J.C."/>
            <person name="Badger J.H."/>
            <person name="Albarraq A."/>
            <person name="Angiuoli S."/>
            <person name="Bussey H."/>
            <person name="Bowyer P."/>
            <person name="Cotty P.J."/>
            <person name="Dyer P.S."/>
            <person name="Egan A."/>
            <person name="Galens K."/>
            <person name="Fraser-Liggett C.M."/>
            <person name="Haas B.J."/>
            <person name="Inman J.M."/>
            <person name="Kent R."/>
            <person name="Lemieux S."/>
            <person name="Malavazi I."/>
            <person name="Orvis J."/>
            <person name="Roemer T."/>
            <person name="Ronning C.M."/>
            <person name="Sundaram J.P."/>
            <person name="Sutton G."/>
            <person name="Turner G."/>
            <person name="Venter J.C."/>
            <person name="White O.R."/>
            <person name="Whitty B.R."/>
            <person name="Youngman P."/>
            <person name="Wolfe K.H."/>
            <person name="Goldman G.H."/>
            <person name="Wortman J.R."/>
            <person name="Jiang B."/>
            <person name="Denning D.W."/>
            <person name="Nierman W.C."/>
        </authorList>
    </citation>
    <scope>NUCLEOTIDE SEQUENCE [LARGE SCALE GENOMIC DNA]</scope>
    <source>
        <strain evidence="4">ATCC 1007 / CBS 513.65 / DSM 816 / NCTC 3887 / NRRL 1</strain>
    </source>
</reference>
<dbReference type="InterPro" id="IPR013792">
    <property type="entry name" value="RNA3'P_cycl/enolpyr_Trfase_a/b"/>
</dbReference>
<dbReference type="Gene3D" id="3.65.10.20">
    <property type="entry name" value="RNA 3'-terminal phosphate cyclase domain"/>
    <property type="match status" value="2"/>
</dbReference>
<dbReference type="PANTHER" id="PTHR11096">
    <property type="entry name" value="RNA 3' TERMINAL PHOSPHATE CYCLASE"/>
    <property type="match status" value="1"/>
</dbReference>
<dbReference type="HOGENOM" id="CLU_027882_3_0_1"/>
<keyword evidence="4" id="KW-1185">Reference proteome</keyword>
<organism evidence="3 4">
    <name type="scientific">Aspergillus clavatus (strain ATCC 1007 / CBS 513.65 / DSM 816 / NCTC 3887 / NRRL 1 / QM 1276 / 107)</name>
    <dbReference type="NCBI Taxonomy" id="344612"/>
    <lineage>
        <taxon>Eukaryota</taxon>
        <taxon>Fungi</taxon>
        <taxon>Dikarya</taxon>
        <taxon>Ascomycota</taxon>
        <taxon>Pezizomycotina</taxon>
        <taxon>Eurotiomycetes</taxon>
        <taxon>Eurotiomycetidae</taxon>
        <taxon>Eurotiales</taxon>
        <taxon>Aspergillaceae</taxon>
        <taxon>Aspergillus</taxon>
        <taxon>Aspergillus subgen. Fumigati</taxon>
    </lineage>
</organism>
<sequence length="464" mass="51170">MSNSSSKKARAIYLDGRTLEGGGQLVRIAIALSTITGHPITIDHIRGNRSGKQGLKGSHLAAIEYLADVSKSQVAGAKIGSMSLTFRPPRKPLALTKTDIDIRLTTAGSIFLVFQALYPYLLYTGGISSDENPQPQPIRMSVTGGTNVSFAPSYDYVSQVLVPNFAKIGLPPLAVQLDKRGWSSGPFDLGKASFVIEPIRERSSETCYGFPSVDLNRHKRGRVTQIDITVLAPDSPVSVASGSRQDRRAHLNQANREPSYPQPDEVDEPTTRQFIQDEIVRLLRARLGKLAASIFKRKSPDALEPLPGLIHSDDHPTSDPVPITIHTSETTHHHSHIYLLIVAHTSRGFKLGRDTLFGAQTRVSRRKTDQPRVNARSHAVELAERCVDGFVRQLYDPRLQGAQEGRLPCVDEYMRDQLVIFEALGRSLSSGSEVDRHERTSHTLHTKTARWVCEQMLDGEGGIL</sequence>
<dbReference type="InterPro" id="IPR023797">
    <property type="entry name" value="RNA3'_phos_cyclase_dom"/>
</dbReference>
<evidence type="ECO:0000313" key="3">
    <source>
        <dbReference type="EMBL" id="EAW12658.1"/>
    </source>
</evidence>
<dbReference type="AlphaFoldDB" id="A1CA90"/>
<dbReference type="Pfam" id="PF01137">
    <property type="entry name" value="RTC"/>
    <property type="match status" value="1"/>
</dbReference>
<dbReference type="OMA" id="QTARWVC"/>
<dbReference type="InterPro" id="IPR000228">
    <property type="entry name" value="RNA3'_term_phos_cyc"/>
</dbReference>
<dbReference type="VEuPathDB" id="FungiDB:ACLA_010850"/>
<evidence type="ECO:0000256" key="1">
    <source>
        <dbReference type="SAM" id="MobiDB-lite"/>
    </source>
</evidence>
<dbReference type="GO" id="GO:0005634">
    <property type="term" value="C:nucleus"/>
    <property type="evidence" value="ECO:0007669"/>
    <property type="project" value="TreeGrafter"/>
</dbReference>
<dbReference type="GeneID" id="4706813"/>
<accession>A1CA90</accession>
<dbReference type="GO" id="GO:0006396">
    <property type="term" value="P:RNA processing"/>
    <property type="evidence" value="ECO:0007669"/>
    <property type="project" value="InterPro"/>
</dbReference>
<dbReference type="eggNOG" id="KOG3980">
    <property type="taxonomic scope" value="Eukaryota"/>
</dbReference>
<dbReference type="STRING" id="344612.A1CA90"/>
<dbReference type="GO" id="GO:0003963">
    <property type="term" value="F:RNA-3'-phosphate cyclase activity"/>
    <property type="evidence" value="ECO:0007669"/>
    <property type="project" value="TreeGrafter"/>
</dbReference>
<dbReference type="PANTHER" id="PTHR11096:SF0">
    <property type="entry name" value="RNA 3'-TERMINAL PHOSPHATE CYCLASE"/>
    <property type="match status" value="1"/>
</dbReference>
<dbReference type="EMBL" id="DS027049">
    <property type="protein sequence ID" value="EAW12658.1"/>
    <property type="molecule type" value="Genomic_DNA"/>
</dbReference>
<protein>
    <submittedName>
        <fullName evidence="3">RNA 3'-terminal phosphate cyclase, putative</fullName>
    </submittedName>
</protein>
<feature type="region of interest" description="Disordered" evidence="1">
    <location>
        <begin position="236"/>
        <end position="269"/>
    </location>
</feature>
<proteinExistence type="predicted"/>
<dbReference type="InterPro" id="IPR037136">
    <property type="entry name" value="RNA3'_phos_cyclase_dom_sf"/>
</dbReference>
<evidence type="ECO:0000259" key="2">
    <source>
        <dbReference type="Pfam" id="PF01137"/>
    </source>
</evidence>
<evidence type="ECO:0000313" key="4">
    <source>
        <dbReference type="Proteomes" id="UP000006701"/>
    </source>
</evidence>
<name>A1CA90_ASPCL</name>
<dbReference type="FunFam" id="3.65.10.20:FF:000013">
    <property type="entry name" value="TatD related DNase"/>
    <property type="match status" value="1"/>
</dbReference>
<dbReference type="RefSeq" id="XP_001274084.1">
    <property type="nucleotide sequence ID" value="XM_001274083.1"/>
</dbReference>
<feature type="domain" description="RNA 3'-terminal phosphate cyclase" evidence="2">
    <location>
        <begin position="19"/>
        <end position="458"/>
    </location>
</feature>
<gene>
    <name evidence="3" type="ORF">ACLA_010850</name>
</gene>
<dbReference type="OrthoDB" id="25029at2759"/>
<dbReference type="Proteomes" id="UP000006701">
    <property type="component" value="Unassembled WGS sequence"/>
</dbReference>
<dbReference type="KEGG" id="act:ACLA_010850"/>
<dbReference type="SUPFAM" id="SSF55205">
    <property type="entry name" value="EPT/RTPC-like"/>
    <property type="match status" value="1"/>
</dbReference>